<dbReference type="AlphaFoldDB" id="A0AAV5WK03"/>
<dbReference type="EMBL" id="BTSY01000005">
    <property type="protein sequence ID" value="GMT30870.1"/>
    <property type="molecule type" value="Genomic_DNA"/>
</dbReference>
<accession>A0AAV5WK03</accession>
<evidence type="ECO:0000313" key="1">
    <source>
        <dbReference type="EMBL" id="GMT30870.1"/>
    </source>
</evidence>
<dbReference type="Proteomes" id="UP001432322">
    <property type="component" value="Unassembled WGS sequence"/>
</dbReference>
<feature type="non-terminal residue" evidence="1">
    <location>
        <position position="1"/>
    </location>
</feature>
<reference evidence="1" key="1">
    <citation type="submission" date="2023-10" db="EMBL/GenBank/DDBJ databases">
        <title>Genome assembly of Pristionchus species.</title>
        <authorList>
            <person name="Yoshida K."/>
            <person name="Sommer R.J."/>
        </authorList>
    </citation>
    <scope>NUCLEOTIDE SEQUENCE</scope>
    <source>
        <strain evidence="1">RS5133</strain>
    </source>
</reference>
<protein>
    <submittedName>
        <fullName evidence="1">Uncharacterized protein</fullName>
    </submittedName>
</protein>
<feature type="non-terminal residue" evidence="1">
    <location>
        <position position="174"/>
    </location>
</feature>
<evidence type="ECO:0000313" key="2">
    <source>
        <dbReference type="Proteomes" id="UP001432322"/>
    </source>
</evidence>
<gene>
    <name evidence="1" type="ORF">PFISCL1PPCAC_22167</name>
</gene>
<organism evidence="1 2">
    <name type="scientific">Pristionchus fissidentatus</name>
    <dbReference type="NCBI Taxonomy" id="1538716"/>
    <lineage>
        <taxon>Eukaryota</taxon>
        <taxon>Metazoa</taxon>
        <taxon>Ecdysozoa</taxon>
        <taxon>Nematoda</taxon>
        <taxon>Chromadorea</taxon>
        <taxon>Rhabditida</taxon>
        <taxon>Rhabditina</taxon>
        <taxon>Diplogasteromorpha</taxon>
        <taxon>Diplogasteroidea</taxon>
        <taxon>Neodiplogasteridae</taxon>
        <taxon>Pristionchus</taxon>
    </lineage>
</organism>
<proteinExistence type="predicted"/>
<sequence>DTIGDPIGNCPKNDRCVQPLLNNAEITCSSGALEARYHPNGVWFSVARVDCTANLADTFLSDGNEIFERAVHVQCRIERGCKMPLYTSTLECGIEQNCVAPDASSYTCPLNMQLEAKFTDDGRFEAINKVKCNWSRFIVLSTGNNEDNRIPLQFRCSKLREACTARNPLVSQCN</sequence>
<keyword evidence="2" id="KW-1185">Reference proteome</keyword>
<name>A0AAV5WK03_9BILA</name>
<comment type="caution">
    <text evidence="1">The sequence shown here is derived from an EMBL/GenBank/DDBJ whole genome shotgun (WGS) entry which is preliminary data.</text>
</comment>